<dbReference type="EC" id="6.3.4.19" evidence="6"/>
<keyword evidence="3 6" id="KW-0547">Nucleotide-binding</keyword>
<feature type="binding site" evidence="6">
    <location>
        <begin position="33"/>
        <end position="38"/>
    </location>
    <ligand>
        <name>ATP</name>
        <dbReference type="ChEBI" id="CHEBI:30616"/>
    </ligand>
</feature>
<evidence type="ECO:0000256" key="6">
    <source>
        <dbReference type="HAMAP-Rule" id="MF_01161"/>
    </source>
</evidence>
<comment type="catalytic activity">
    <reaction evidence="5 6">
        <text>cytidine(34) in tRNA(Ile2) + L-lysine + ATP = lysidine(34) in tRNA(Ile2) + AMP + diphosphate + H(+)</text>
        <dbReference type="Rhea" id="RHEA:43744"/>
        <dbReference type="Rhea" id="RHEA-COMP:10625"/>
        <dbReference type="Rhea" id="RHEA-COMP:10670"/>
        <dbReference type="ChEBI" id="CHEBI:15378"/>
        <dbReference type="ChEBI" id="CHEBI:30616"/>
        <dbReference type="ChEBI" id="CHEBI:32551"/>
        <dbReference type="ChEBI" id="CHEBI:33019"/>
        <dbReference type="ChEBI" id="CHEBI:82748"/>
        <dbReference type="ChEBI" id="CHEBI:83665"/>
        <dbReference type="ChEBI" id="CHEBI:456215"/>
        <dbReference type="EC" id="6.3.4.19"/>
    </reaction>
</comment>
<evidence type="ECO:0000313" key="8">
    <source>
        <dbReference type="EMBL" id="EBA10404.1"/>
    </source>
</evidence>
<dbReference type="Proteomes" id="UP000005713">
    <property type="component" value="Unassembled WGS sequence"/>
</dbReference>
<evidence type="ECO:0000313" key="9">
    <source>
        <dbReference type="Proteomes" id="UP000005713"/>
    </source>
</evidence>
<evidence type="ECO:0000256" key="2">
    <source>
        <dbReference type="ARBA" id="ARBA00022694"/>
    </source>
</evidence>
<dbReference type="InterPro" id="IPR012094">
    <property type="entry name" value="tRNA_Ile_lys_synt"/>
</dbReference>
<dbReference type="PANTHER" id="PTHR43033">
    <property type="entry name" value="TRNA(ILE)-LYSIDINE SYNTHASE-RELATED"/>
    <property type="match status" value="1"/>
</dbReference>
<sequence>MKGPPVSLDQRFAEEMGALLGPSFPSEIGLAVSGGGDSMAMLALAHGWARVFGVRLWVVTVNHGFREEAAAEAEMVAAECAVLGWPHASLHWSWDGHGNAMEAAREARVRLIAGWRGRLRHVLMAHTQDDVAETFLMRLARGSGVDGLSKMQARRVVDQPRLGVGALAPMLGEAPAAEGCRYPVIVTADGTAGRDAGVDWWVEGETFEILRPCLAMRRADLRHYVRVLQVPFVDDPSNENPAYARARIRAALPGLSGLGLDVPTLAATAERMARARNALRLQAADAWERIGHEARHRGAATGDLLLERDGFAGLPREVQLRLLAAAIGFVSGTVRRPRAARLEEVLDRVLSGGGGTLGGCEILAERTHIRVFREYAALEAMAGNDDPLWDGRWLLTPEARQKMGPVRLRPLGDAGWQSLSREEREGLTYRAARSLPMVATGAGGARISVAQGTRDILYRPFGKDGLTFAAFLMTH</sequence>
<keyword evidence="2 6" id="KW-0819">tRNA processing</keyword>
<comment type="similarity">
    <text evidence="6">Belongs to the tRNA(Ile)-lysidine synthase family.</text>
</comment>
<dbReference type="eggNOG" id="COG0037">
    <property type="taxonomic scope" value="Bacteria"/>
</dbReference>
<dbReference type="AlphaFoldDB" id="A3JY18"/>
<dbReference type="EMBL" id="AAYA01000001">
    <property type="protein sequence ID" value="EBA10404.1"/>
    <property type="molecule type" value="Genomic_DNA"/>
</dbReference>
<keyword evidence="6" id="KW-0963">Cytoplasm</keyword>
<dbReference type="InterPro" id="IPR011063">
    <property type="entry name" value="TilS/TtcA_N"/>
</dbReference>
<keyword evidence="4 6" id="KW-0067">ATP-binding</keyword>
<comment type="caution">
    <text evidence="8">The sequence shown here is derived from an EMBL/GenBank/DDBJ whole genome shotgun (WGS) entry which is preliminary data.</text>
</comment>
<evidence type="ECO:0000259" key="7">
    <source>
        <dbReference type="Pfam" id="PF01171"/>
    </source>
</evidence>
<dbReference type="GO" id="GO:0006400">
    <property type="term" value="P:tRNA modification"/>
    <property type="evidence" value="ECO:0007669"/>
    <property type="project" value="UniProtKB-UniRule"/>
</dbReference>
<proteinExistence type="inferred from homology"/>
<dbReference type="Gene3D" id="3.40.50.620">
    <property type="entry name" value="HUPs"/>
    <property type="match status" value="1"/>
</dbReference>
<dbReference type="HAMAP" id="MF_01161">
    <property type="entry name" value="tRNA_Ile_lys_synt"/>
    <property type="match status" value="1"/>
</dbReference>
<comment type="subcellular location">
    <subcellularLocation>
        <location evidence="6">Cytoplasm</location>
    </subcellularLocation>
</comment>
<dbReference type="InterPro" id="IPR014729">
    <property type="entry name" value="Rossmann-like_a/b/a_fold"/>
</dbReference>
<dbReference type="PANTHER" id="PTHR43033:SF1">
    <property type="entry name" value="TRNA(ILE)-LYSIDINE SYNTHASE-RELATED"/>
    <property type="match status" value="1"/>
</dbReference>
<dbReference type="GO" id="GO:0005737">
    <property type="term" value="C:cytoplasm"/>
    <property type="evidence" value="ECO:0007669"/>
    <property type="project" value="UniProtKB-SubCell"/>
</dbReference>
<evidence type="ECO:0000256" key="5">
    <source>
        <dbReference type="ARBA" id="ARBA00048539"/>
    </source>
</evidence>
<evidence type="ECO:0000256" key="3">
    <source>
        <dbReference type="ARBA" id="ARBA00022741"/>
    </source>
</evidence>
<gene>
    <name evidence="6" type="primary">tilS</name>
    <name evidence="8" type="ORF">SSE37_20402</name>
</gene>
<dbReference type="CDD" id="cd01992">
    <property type="entry name" value="TilS_N"/>
    <property type="match status" value="1"/>
</dbReference>
<feature type="domain" description="tRNA(Ile)-lysidine/2-thiocytidine synthase N-terminal" evidence="7">
    <location>
        <begin position="28"/>
        <end position="250"/>
    </location>
</feature>
<keyword evidence="9" id="KW-1185">Reference proteome</keyword>
<comment type="function">
    <text evidence="6">Ligates lysine onto the cytidine present at position 34 of the AUA codon-specific tRNA(Ile) that contains the anticodon CAU, in an ATP-dependent manner. Cytidine is converted to lysidine, thus changing the amino acid specificity of the tRNA from methionine to isoleucine.</text>
</comment>
<organism evidence="8 9">
    <name type="scientific">Sagittula stellata (strain ATCC 700073 / DSM 11524 / E-37)</name>
    <dbReference type="NCBI Taxonomy" id="388399"/>
    <lineage>
        <taxon>Bacteria</taxon>
        <taxon>Pseudomonadati</taxon>
        <taxon>Pseudomonadota</taxon>
        <taxon>Alphaproteobacteria</taxon>
        <taxon>Rhodobacterales</taxon>
        <taxon>Roseobacteraceae</taxon>
        <taxon>Sagittula</taxon>
    </lineage>
</organism>
<name>A3JY18_SAGS3</name>
<evidence type="ECO:0000256" key="4">
    <source>
        <dbReference type="ARBA" id="ARBA00022840"/>
    </source>
</evidence>
<reference evidence="8 9" key="1">
    <citation type="submission" date="2006-06" db="EMBL/GenBank/DDBJ databases">
        <authorList>
            <person name="Moran M.A."/>
            <person name="Ferriera S."/>
            <person name="Johnson J."/>
            <person name="Kravitz S."/>
            <person name="Beeson K."/>
            <person name="Sutton G."/>
            <person name="Rogers Y.-H."/>
            <person name="Friedman R."/>
            <person name="Frazier M."/>
            <person name="Venter J.C."/>
        </authorList>
    </citation>
    <scope>NUCLEOTIDE SEQUENCE [LARGE SCALE GENOMIC DNA]</scope>
    <source>
        <strain evidence="8 9">E-37</strain>
    </source>
</reference>
<protein>
    <recommendedName>
        <fullName evidence="6">tRNA(Ile)-lysidine synthase</fullName>
        <ecNumber evidence="6">6.3.4.19</ecNumber>
    </recommendedName>
    <alternativeName>
        <fullName evidence="6">tRNA(Ile)-2-lysyl-cytidine synthase</fullName>
    </alternativeName>
    <alternativeName>
        <fullName evidence="6">tRNA(Ile)-lysidine synthetase</fullName>
    </alternativeName>
</protein>
<evidence type="ECO:0000256" key="1">
    <source>
        <dbReference type="ARBA" id="ARBA00022598"/>
    </source>
</evidence>
<accession>A3JY18</accession>
<comment type="domain">
    <text evidence="6">The N-terminal region contains the highly conserved SGGXDS motif, predicted to be a P-loop motif involved in ATP binding.</text>
</comment>
<dbReference type="SUPFAM" id="SSF52402">
    <property type="entry name" value="Adenine nucleotide alpha hydrolases-like"/>
    <property type="match status" value="1"/>
</dbReference>
<dbReference type="Pfam" id="PF01171">
    <property type="entry name" value="ATP_bind_3"/>
    <property type="match status" value="1"/>
</dbReference>
<keyword evidence="1 6" id="KW-0436">Ligase</keyword>
<dbReference type="InterPro" id="IPR012795">
    <property type="entry name" value="tRNA_Ile_lys_synt_N"/>
</dbReference>
<dbReference type="GO" id="GO:0005524">
    <property type="term" value="F:ATP binding"/>
    <property type="evidence" value="ECO:0007669"/>
    <property type="project" value="UniProtKB-UniRule"/>
</dbReference>
<dbReference type="GO" id="GO:0032267">
    <property type="term" value="F:tRNA(Ile)-lysidine synthase activity"/>
    <property type="evidence" value="ECO:0007669"/>
    <property type="project" value="UniProtKB-EC"/>
</dbReference>